<protein>
    <submittedName>
        <fullName evidence="1">Uncharacterized protein</fullName>
    </submittedName>
</protein>
<sequence length="157" mass="17796">MVRCRGTSQYVAPNRKWCERQHGTAPFTHHPPFGAVRLIEDKVGSVLKKHVSEVGKGRGKPVVIHQDYVRVWNGAITESSDCQRRVKDFSRILLPCTESREWSYYEQSCAPSCRAFARVQNIGYGRFARSRNGEICAVSQVGKDFEVPLLETAQFPP</sequence>
<dbReference type="EMBL" id="BAABGF010000043">
    <property type="protein sequence ID" value="GAA4292993.1"/>
    <property type="molecule type" value="Genomic_DNA"/>
</dbReference>
<proteinExistence type="predicted"/>
<keyword evidence="2" id="KW-1185">Reference proteome</keyword>
<evidence type="ECO:0000313" key="1">
    <source>
        <dbReference type="EMBL" id="GAA4292993.1"/>
    </source>
</evidence>
<organism evidence="1 2">
    <name type="scientific">Mycobacterium paraffinicum</name>
    <dbReference type="NCBI Taxonomy" id="53378"/>
    <lineage>
        <taxon>Bacteria</taxon>
        <taxon>Bacillati</taxon>
        <taxon>Actinomycetota</taxon>
        <taxon>Actinomycetes</taxon>
        <taxon>Mycobacteriales</taxon>
        <taxon>Mycobacteriaceae</taxon>
        <taxon>Mycobacterium</taxon>
    </lineage>
</organism>
<accession>A0ABP8F245</accession>
<name>A0ABP8F245_9MYCO</name>
<gene>
    <name evidence="1" type="ORF">GCM10023161_40860</name>
</gene>
<comment type="caution">
    <text evidence="1">The sequence shown here is derived from an EMBL/GenBank/DDBJ whole genome shotgun (WGS) entry which is preliminary data.</text>
</comment>
<evidence type="ECO:0000313" key="2">
    <source>
        <dbReference type="Proteomes" id="UP001501417"/>
    </source>
</evidence>
<dbReference type="Proteomes" id="UP001501417">
    <property type="component" value="Unassembled WGS sequence"/>
</dbReference>
<reference evidence="2" key="1">
    <citation type="journal article" date="2019" name="Int. J. Syst. Evol. Microbiol.">
        <title>The Global Catalogue of Microorganisms (GCM) 10K type strain sequencing project: providing services to taxonomists for standard genome sequencing and annotation.</title>
        <authorList>
            <consortium name="The Broad Institute Genomics Platform"/>
            <consortium name="The Broad Institute Genome Sequencing Center for Infectious Disease"/>
            <person name="Wu L."/>
            <person name="Ma J."/>
        </authorList>
    </citation>
    <scope>NUCLEOTIDE SEQUENCE [LARGE SCALE GENOMIC DNA]</scope>
    <source>
        <strain evidence="2">JCM 17782</strain>
    </source>
</reference>